<evidence type="ECO:0000256" key="9">
    <source>
        <dbReference type="ARBA" id="ARBA00023136"/>
    </source>
</evidence>
<dbReference type="Proteomes" id="UP000279236">
    <property type="component" value="Unassembled WGS sequence"/>
</dbReference>
<comment type="subcellular location">
    <subcellularLocation>
        <location evidence="1 10">Mitochondrion inner membrane</location>
        <topology evidence="1 10">Single-pass membrane protein</topology>
    </subcellularLocation>
</comment>
<protein>
    <recommendedName>
        <fullName evidence="10">Cytochrome c oxidase subunit 8, mitochondrial</fullName>
    </recommendedName>
    <alternativeName>
        <fullName evidence="10">Cytochrome c oxidase polypeptide VIII</fullName>
    </alternativeName>
</protein>
<keyword evidence="7 10" id="KW-1133">Transmembrane helix</keyword>
<dbReference type="AlphaFoldDB" id="A0A427XHQ9"/>
<keyword evidence="5 10" id="KW-0999">Mitochondrion inner membrane</keyword>
<keyword evidence="9 10" id="KW-0472">Membrane</keyword>
<dbReference type="GO" id="GO:0045277">
    <property type="term" value="C:respiratory chain complex IV"/>
    <property type="evidence" value="ECO:0007669"/>
    <property type="project" value="UniProtKB-UniRule"/>
</dbReference>
<dbReference type="GO" id="GO:0006123">
    <property type="term" value="P:mitochondrial electron transport, cytochrome c to oxygen"/>
    <property type="evidence" value="ECO:0007669"/>
    <property type="project" value="UniProtKB-UniRule"/>
</dbReference>
<gene>
    <name evidence="11" type="ORF">EHS24_002097</name>
</gene>
<accession>A0A427XHQ9</accession>
<name>A0A427XHQ9_9TREE</name>
<comment type="caution">
    <text evidence="11">The sequence shown here is derived from an EMBL/GenBank/DDBJ whole genome shotgun (WGS) entry which is preliminary data.</text>
</comment>
<evidence type="ECO:0000313" key="11">
    <source>
        <dbReference type="EMBL" id="RSH78372.1"/>
    </source>
</evidence>
<keyword evidence="8 10" id="KW-0496">Mitochondrion</keyword>
<evidence type="ECO:0000256" key="8">
    <source>
        <dbReference type="ARBA" id="ARBA00023128"/>
    </source>
</evidence>
<evidence type="ECO:0000256" key="7">
    <source>
        <dbReference type="ARBA" id="ARBA00022989"/>
    </source>
</evidence>
<evidence type="ECO:0000256" key="10">
    <source>
        <dbReference type="RuleBase" id="RU368123"/>
    </source>
</evidence>
<keyword evidence="6 10" id="KW-0809">Transit peptide</keyword>
<comment type="pathway">
    <text evidence="2 10">Energy metabolism; oxidative phosphorylation.</text>
</comment>
<dbReference type="InterPro" id="IPR036636">
    <property type="entry name" value="COX7C/Cox8_sf"/>
</dbReference>
<dbReference type="SUPFAM" id="SSF81427">
    <property type="entry name" value="Mitochondrial cytochrome c oxidase subunit VIIc (aka VIIIa)"/>
    <property type="match status" value="1"/>
</dbReference>
<keyword evidence="12" id="KW-1185">Reference proteome</keyword>
<proteinExistence type="inferred from homology"/>
<dbReference type="UniPathway" id="UPA00705"/>
<comment type="function">
    <text evidence="10">Component of the cytochrome c oxidase, the last enzyme in the mitochondrial electron transport chain which drives oxidative phosphorylation. The respiratory chain contains 3 multisubunit complexes succinate dehydrogenase (complex II, CII), ubiquinol-cytochrome c oxidoreductase (cytochrome b-c1 complex, complex III, CIII) and cytochrome c oxidase (complex IV, CIV), that cooperate to transfer electrons derived from NADH and succinate to molecular oxygen, creating an electrochemical gradient over the inner membrane that drives transmembrane transport and the ATP synthase. Cytochrome c oxidase is the component of the respiratory chain that catalyzes the reduction of oxygen to water. Electrons originating from reduced cytochrome c in the intermembrane space (IMS) are transferred via the dinuclear copper A center (CU(A)) of subunit 2 and heme A of subunit 1 to the active site in subunit 1, a binuclear center (BNC) formed by heme A3 and copper B (CU(B)). The BNC reduces molecular oxygen to 2 water molecules using 4 electrons from cytochrome c in the IMS and 4 protons from the mitochondrial matrix.</text>
</comment>
<dbReference type="OrthoDB" id="9974841at2759"/>
<dbReference type="RefSeq" id="XP_028473519.1">
    <property type="nucleotide sequence ID" value="XM_028617841.1"/>
</dbReference>
<evidence type="ECO:0000256" key="4">
    <source>
        <dbReference type="ARBA" id="ARBA00022692"/>
    </source>
</evidence>
<comment type="similarity">
    <text evidence="3 10">Belongs to the cytochrome c oxidase VIIc family.</text>
</comment>
<sequence>MSMLLRTAPLRAARVARQQAQQARGVHFENKVDHAMPTNVTNKPWLAAKLAIYTVAGFGLPFFASWFHIQKAAGN</sequence>
<organism evidence="11 12">
    <name type="scientific">Apiotrichum porosum</name>
    <dbReference type="NCBI Taxonomy" id="105984"/>
    <lineage>
        <taxon>Eukaryota</taxon>
        <taxon>Fungi</taxon>
        <taxon>Dikarya</taxon>
        <taxon>Basidiomycota</taxon>
        <taxon>Agaricomycotina</taxon>
        <taxon>Tremellomycetes</taxon>
        <taxon>Trichosporonales</taxon>
        <taxon>Trichosporonaceae</taxon>
        <taxon>Apiotrichum</taxon>
    </lineage>
</organism>
<dbReference type="PANTHER" id="PTHR13313">
    <property type="entry name" value="CYTOCHROME C OXIDASE SUBUNIT VIIC"/>
    <property type="match status" value="1"/>
</dbReference>
<dbReference type="GO" id="GO:0005743">
    <property type="term" value="C:mitochondrial inner membrane"/>
    <property type="evidence" value="ECO:0007669"/>
    <property type="project" value="UniProtKB-SubCell"/>
</dbReference>
<feature type="transmembrane region" description="Helical" evidence="10">
    <location>
        <begin position="50"/>
        <end position="69"/>
    </location>
</feature>
<dbReference type="Pfam" id="PF02935">
    <property type="entry name" value="COX7C"/>
    <property type="match status" value="1"/>
</dbReference>
<evidence type="ECO:0000256" key="1">
    <source>
        <dbReference type="ARBA" id="ARBA00004434"/>
    </source>
</evidence>
<dbReference type="EMBL" id="RSCE01000012">
    <property type="protein sequence ID" value="RSH78372.1"/>
    <property type="molecule type" value="Genomic_DNA"/>
</dbReference>
<comment type="subunit">
    <text evidence="10">Component of the cytochrome c oxidase (complex IV, CIV), a multisubunit enzyme composed of a catalytic core of 3 subunits and several supernumerary subunits. The complex exists as a monomer or a dimer and forms supercomplexes (SCs) in the inner mitochondrial membrane with ubiquinol-cytochrome c oxidoreductase (cytochrome b-c1 complex, complex III, CIII).</text>
</comment>
<dbReference type="GeneID" id="39586640"/>
<dbReference type="Gene3D" id="4.10.49.10">
    <property type="entry name" value="Cytochrome c oxidase subunit VIIc"/>
    <property type="match status" value="1"/>
</dbReference>
<evidence type="ECO:0000256" key="2">
    <source>
        <dbReference type="ARBA" id="ARBA00004673"/>
    </source>
</evidence>
<evidence type="ECO:0000256" key="3">
    <source>
        <dbReference type="ARBA" id="ARBA00010514"/>
    </source>
</evidence>
<evidence type="ECO:0000256" key="5">
    <source>
        <dbReference type="ARBA" id="ARBA00022792"/>
    </source>
</evidence>
<reference evidence="11 12" key="1">
    <citation type="submission" date="2018-11" db="EMBL/GenBank/DDBJ databases">
        <title>Genome sequence of Apiotrichum porosum DSM 27194.</title>
        <authorList>
            <person name="Aliyu H."/>
            <person name="Gorte O."/>
            <person name="Ochsenreither K."/>
        </authorList>
    </citation>
    <scope>NUCLEOTIDE SEQUENCE [LARGE SCALE GENOMIC DNA]</scope>
    <source>
        <strain evidence="11 12">DSM 27194</strain>
    </source>
</reference>
<dbReference type="STRING" id="105984.A0A427XHQ9"/>
<evidence type="ECO:0000313" key="12">
    <source>
        <dbReference type="Proteomes" id="UP000279236"/>
    </source>
</evidence>
<dbReference type="PANTHER" id="PTHR13313:SF0">
    <property type="entry name" value="CYTOCHROME C OXIDASE SUBUNIT 7C, MITOCHONDRIAL"/>
    <property type="match status" value="1"/>
</dbReference>
<evidence type="ECO:0000256" key="6">
    <source>
        <dbReference type="ARBA" id="ARBA00022946"/>
    </source>
</evidence>
<keyword evidence="4 10" id="KW-0812">Transmembrane</keyword>
<dbReference type="InterPro" id="IPR004202">
    <property type="entry name" value="COX7C/Cox8"/>
</dbReference>